<name>A0A8J7Q5N1_9BACT</name>
<keyword evidence="3 5" id="KW-0288">FMN</keyword>
<comment type="catalytic activity">
    <reaction evidence="5">
        <text>dimethylallyl phosphate + FMNH2 = prenylated FMNH2 + phosphate</text>
        <dbReference type="Rhea" id="RHEA:37743"/>
        <dbReference type="ChEBI" id="CHEBI:43474"/>
        <dbReference type="ChEBI" id="CHEBI:57618"/>
        <dbReference type="ChEBI" id="CHEBI:87467"/>
        <dbReference type="ChEBI" id="CHEBI:88052"/>
        <dbReference type="EC" id="2.5.1.129"/>
    </reaction>
</comment>
<dbReference type="SUPFAM" id="SSF52507">
    <property type="entry name" value="Homo-oligomeric flavin-containing Cys decarboxylases, HFCD"/>
    <property type="match status" value="1"/>
</dbReference>
<evidence type="ECO:0000256" key="1">
    <source>
        <dbReference type="ARBA" id="ARBA00022602"/>
    </source>
</evidence>
<dbReference type="NCBIfam" id="TIGR00421">
    <property type="entry name" value="ubiX_pad"/>
    <property type="match status" value="1"/>
</dbReference>
<evidence type="ECO:0000256" key="2">
    <source>
        <dbReference type="ARBA" id="ARBA00022630"/>
    </source>
</evidence>
<comment type="function">
    <text evidence="5">Flavin prenyltransferase that catalyzes the synthesis of the prenylated FMN cofactor (prenyl-FMN) for 4-hydroxy-3-polyprenylbenzoic acid decarboxylase UbiD. The prenyltransferase is metal-independent and links a dimethylallyl moiety from dimethylallyl monophosphate (DMAP) to the flavin N5 and C6 atoms of FMN.</text>
</comment>
<proteinExistence type="inferred from homology"/>
<feature type="binding site" evidence="5">
    <location>
        <position position="127"/>
    </location>
    <ligand>
        <name>FMN</name>
        <dbReference type="ChEBI" id="CHEBI:58210"/>
    </ligand>
</feature>
<dbReference type="Gene3D" id="3.40.50.1950">
    <property type="entry name" value="Flavin prenyltransferase-like"/>
    <property type="match status" value="1"/>
</dbReference>
<evidence type="ECO:0000256" key="5">
    <source>
        <dbReference type="HAMAP-Rule" id="MF_01984"/>
    </source>
</evidence>
<feature type="binding site" evidence="5">
    <location>
        <position position="157"/>
    </location>
    <ligand>
        <name>dimethylallyl phosphate</name>
        <dbReference type="ChEBI" id="CHEBI:88052"/>
    </ligand>
</feature>
<evidence type="ECO:0000256" key="4">
    <source>
        <dbReference type="ARBA" id="ARBA00022679"/>
    </source>
</evidence>
<feature type="binding site" evidence="5">
    <location>
        <begin position="92"/>
        <end position="95"/>
    </location>
    <ligand>
        <name>FMN</name>
        <dbReference type="ChEBI" id="CHEBI:58210"/>
    </ligand>
</feature>
<feature type="binding site" evidence="5">
    <location>
        <position position="173"/>
    </location>
    <ligand>
        <name>dimethylallyl phosphate</name>
        <dbReference type="ChEBI" id="CHEBI:88052"/>
    </ligand>
</feature>
<evidence type="ECO:0000313" key="8">
    <source>
        <dbReference type="Proteomes" id="UP000664417"/>
    </source>
</evidence>
<dbReference type="InterPro" id="IPR003382">
    <property type="entry name" value="Flavoprotein"/>
</dbReference>
<dbReference type="NCBIfam" id="NF004685">
    <property type="entry name" value="PRK06029.1"/>
    <property type="match status" value="1"/>
</dbReference>
<evidence type="ECO:0000313" key="7">
    <source>
        <dbReference type="EMBL" id="MBO1320887.1"/>
    </source>
</evidence>
<dbReference type="EMBL" id="JAFREP010000020">
    <property type="protein sequence ID" value="MBO1320887.1"/>
    <property type="molecule type" value="Genomic_DNA"/>
</dbReference>
<keyword evidence="2 5" id="KW-0285">Flavoprotein</keyword>
<keyword evidence="8" id="KW-1185">Reference proteome</keyword>
<comment type="caution">
    <text evidence="7">The sequence shown here is derived from an EMBL/GenBank/DDBJ whole genome shotgun (WGS) entry which is preliminary data.</text>
</comment>
<sequence length="200" mass="21561">MQTPRRRIGLALTGASGVAYFLRTLERLRAFPELELHLVASEGGKRVLHDEENMKWGDINTEGCVVHGTRNIGASIASGSNGLESLVVVPCSMSSLSAMAIGMAENLVHRAAAVQLKEGRTLIVVPRETPLSLISLRAMVTLREAGAVIMPASPGFYHQPQTVTDLVDSVVDRIIDHLEVADQAVRRWNPTPTGPPNPQA</sequence>
<dbReference type="AlphaFoldDB" id="A0A8J7Q5N1"/>
<keyword evidence="1 5" id="KW-0637">Prenyltransferase</keyword>
<feature type="domain" description="Flavoprotein" evidence="6">
    <location>
        <begin position="7"/>
        <end position="178"/>
    </location>
</feature>
<keyword evidence="4 5" id="KW-0808">Transferase</keyword>
<dbReference type="RefSeq" id="WP_207860862.1">
    <property type="nucleotide sequence ID" value="NZ_JAFREP010000020.1"/>
</dbReference>
<feature type="binding site" evidence="5">
    <location>
        <begin position="14"/>
        <end position="16"/>
    </location>
    <ligand>
        <name>FMN</name>
        <dbReference type="ChEBI" id="CHEBI:58210"/>
    </ligand>
</feature>
<dbReference type="HAMAP" id="MF_01984">
    <property type="entry name" value="ubiX_pad"/>
    <property type="match status" value="1"/>
</dbReference>
<evidence type="ECO:0000256" key="3">
    <source>
        <dbReference type="ARBA" id="ARBA00022643"/>
    </source>
</evidence>
<dbReference type="GO" id="GO:0106141">
    <property type="term" value="F:flavin prenyltransferase activity"/>
    <property type="evidence" value="ECO:0007669"/>
    <property type="project" value="UniProtKB-EC"/>
</dbReference>
<accession>A0A8J7Q5N1</accession>
<comment type="similarity">
    <text evidence="5">Belongs to the UbiX/PAD1 family.</text>
</comment>
<reference evidence="7" key="1">
    <citation type="submission" date="2021-03" db="EMBL/GenBank/DDBJ databases">
        <authorList>
            <person name="Wang G."/>
        </authorList>
    </citation>
    <scope>NUCLEOTIDE SEQUENCE</scope>
    <source>
        <strain evidence="7">KCTC 12899</strain>
    </source>
</reference>
<comment type="caution">
    <text evidence="5">Lacks conserved residue(s) required for the propagation of feature annotation.</text>
</comment>
<dbReference type="Pfam" id="PF02441">
    <property type="entry name" value="Flavoprotein"/>
    <property type="match status" value="1"/>
</dbReference>
<dbReference type="InterPro" id="IPR004507">
    <property type="entry name" value="UbiX-like"/>
</dbReference>
<gene>
    <name evidence="5" type="primary">ubiX</name>
    <name evidence="7" type="ORF">J3U88_20580</name>
</gene>
<evidence type="ECO:0000259" key="6">
    <source>
        <dbReference type="Pfam" id="PF02441"/>
    </source>
</evidence>
<dbReference type="EC" id="2.5.1.129" evidence="5"/>
<protein>
    <recommendedName>
        <fullName evidence="5">Flavin prenyltransferase UbiX</fullName>
        <ecNumber evidence="5">2.5.1.129</ecNumber>
    </recommendedName>
</protein>
<dbReference type="InterPro" id="IPR036551">
    <property type="entry name" value="Flavin_trans-like"/>
</dbReference>
<dbReference type="Proteomes" id="UP000664417">
    <property type="component" value="Unassembled WGS sequence"/>
</dbReference>
<feature type="binding site" evidence="5">
    <location>
        <position position="41"/>
    </location>
    <ligand>
        <name>FMN</name>
        <dbReference type="ChEBI" id="CHEBI:58210"/>
    </ligand>
</feature>
<organism evidence="7 8">
    <name type="scientific">Acanthopleuribacter pedis</name>
    <dbReference type="NCBI Taxonomy" id="442870"/>
    <lineage>
        <taxon>Bacteria</taxon>
        <taxon>Pseudomonadati</taxon>
        <taxon>Acidobacteriota</taxon>
        <taxon>Holophagae</taxon>
        <taxon>Acanthopleuribacterales</taxon>
        <taxon>Acanthopleuribacteraceae</taxon>
        <taxon>Acanthopleuribacter</taxon>
    </lineage>
</organism>